<keyword evidence="12" id="KW-1185">Reference proteome</keyword>
<evidence type="ECO:0000256" key="10">
    <source>
        <dbReference type="SAM" id="MobiDB-lite"/>
    </source>
</evidence>
<feature type="active site" description="Proton donor" evidence="6">
    <location>
        <position position="365"/>
    </location>
</feature>
<dbReference type="InterPro" id="IPR036026">
    <property type="entry name" value="Seven-hairpin_glycosidases"/>
</dbReference>
<dbReference type="OrthoDB" id="8118055at2759"/>
<dbReference type="Proteomes" id="UP000594454">
    <property type="component" value="Chromosome 5"/>
</dbReference>
<name>A0A7R8Z054_HERIL</name>
<dbReference type="SUPFAM" id="SSF48225">
    <property type="entry name" value="Seven-hairpin glycosidases"/>
    <property type="match status" value="1"/>
</dbReference>
<accession>A0A7R8Z054</accession>
<comment type="subcellular location">
    <subcellularLocation>
        <location evidence="1">Endoplasmic reticulum</location>
    </subcellularLocation>
</comment>
<dbReference type="GO" id="GO:1904154">
    <property type="term" value="P:positive regulation of retrograde protein transport, ER to cytosol"/>
    <property type="evidence" value="ECO:0007669"/>
    <property type="project" value="UniProtKB-ARBA"/>
</dbReference>
<dbReference type="FunFam" id="1.50.10.10:FF:000015">
    <property type="entry name" value="alpha-1,2-Mannosidase"/>
    <property type="match status" value="1"/>
</dbReference>
<reference evidence="11 12" key="1">
    <citation type="submission" date="2020-11" db="EMBL/GenBank/DDBJ databases">
        <authorList>
            <person name="Wallbank WR R."/>
            <person name="Pardo Diaz C."/>
            <person name="Kozak K."/>
            <person name="Martin S."/>
            <person name="Jiggins C."/>
            <person name="Moest M."/>
            <person name="Warren A I."/>
            <person name="Generalovic N T."/>
            <person name="Byers J.R.P. K."/>
            <person name="Montejo-Kovacevich G."/>
            <person name="Yen C E."/>
        </authorList>
    </citation>
    <scope>NUCLEOTIDE SEQUENCE [LARGE SCALE GENOMIC DNA]</scope>
</reference>
<dbReference type="InterPro" id="IPR001382">
    <property type="entry name" value="Glyco_hydro_47"/>
</dbReference>
<feature type="compositionally biased region" description="Basic and acidic residues" evidence="10">
    <location>
        <begin position="883"/>
        <end position="916"/>
    </location>
</feature>
<dbReference type="GO" id="GO:0016020">
    <property type="term" value="C:membrane"/>
    <property type="evidence" value="ECO:0007669"/>
    <property type="project" value="InterPro"/>
</dbReference>
<keyword evidence="4" id="KW-0325">Glycoprotein</keyword>
<keyword evidence="8" id="KW-0326">Glycosidase</keyword>
<dbReference type="Pfam" id="PF01532">
    <property type="entry name" value="Glyco_hydro_47"/>
    <property type="match status" value="1"/>
</dbReference>
<evidence type="ECO:0000256" key="9">
    <source>
        <dbReference type="SAM" id="Coils"/>
    </source>
</evidence>
<dbReference type="Gene3D" id="1.50.10.10">
    <property type="match status" value="1"/>
</dbReference>
<evidence type="ECO:0000256" key="8">
    <source>
        <dbReference type="RuleBase" id="RU361193"/>
    </source>
</evidence>
<feature type="compositionally biased region" description="Polar residues" evidence="10">
    <location>
        <begin position="948"/>
        <end position="957"/>
    </location>
</feature>
<dbReference type="InterPro" id="IPR012341">
    <property type="entry name" value="6hp_glycosidase-like_sf"/>
</dbReference>
<evidence type="ECO:0000256" key="1">
    <source>
        <dbReference type="ARBA" id="ARBA00004240"/>
    </source>
</evidence>
<keyword evidence="8" id="KW-0378">Hydrolase</keyword>
<feature type="compositionally biased region" description="Basic and acidic residues" evidence="10">
    <location>
        <begin position="934"/>
        <end position="946"/>
    </location>
</feature>
<gene>
    <name evidence="11" type="ORF">HERILL_LOCUS13618</name>
</gene>
<feature type="active site" description="Proton donor" evidence="6">
    <location>
        <position position="131"/>
    </location>
</feature>
<feature type="active site" evidence="6">
    <location>
        <position position="386"/>
    </location>
</feature>
<evidence type="ECO:0000256" key="6">
    <source>
        <dbReference type="PIRSR" id="PIRSR601382-1"/>
    </source>
</evidence>
<dbReference type="PANTHER" id="PTHR45679">
    <property type="entry name" value="ER DEGRADATION-ENHANCING ALPHA-MANNOSIDASE-LIKE PROTEIN 2"/>
    <property type="match status" value="1"/>
</dbReference>
<keyword evidence="3" id="KW-0256">Endoplasmic reticulum</keyword>
<protein>
    <recommendedName>
        <fullName evidence="8">alpha-1,2-Mannosidase</fullName>
        <ecNumber evidence="8">3.2.1.-</ecNumber>
    </recommendedName>
</protein>
<feature type="coiled-coil region" evidence="9">
    <location>
        <begin position="566"/>
        <end position="605"/>
    </location>
</feature>
<keyword evidence="7" id="KW-0479">Metal-binding</keyword>
<proteinExistence type="inferred from homology"/>
<evidence type="ECO:0000313" key="11">
    <source>
        <dbReference type="EMBL" id="CAD7091191.1"/>
    </source>
</evidence>
<dbReference type="GO" id="GO:1904380">
    <property type="term" value="P:endoplasmic reticulum mannose trimming"/>
    <property type="evidence" value="ECO:0007669"/>
    <property type="project" value="InterPro"/>
</dbReference>
<sequence>MFVYFCYSGKNVGNEIMARTGICSVILALFVAGPVLCFRTYTKDDVLRLREEVRDMFQHAYEGYLKYAGDYDELRPLSCDGIDTWGSYSLTLIDALDTLAVMGNFSEFRRVVNILTKKTNFDADINVSVFETNIRIVGGLLGAHLMSLRAGVDVEPGWPCNGPLLRLAEDVAKRLLPAFDTKTGMPYGTVNLRHGVPAGETTVTCTAGVGTFIVEFGALSRLTGDPIYEEVALNALYALWKHRSPIGLFGNHIDVQTGRWTAQDAGIGAGVDSYYEYLVKGALMLNRPELLEMFHTGRKAIDKYLKRDDWHVWVSMNKGQVTLPVFQSLEAYWPGVLSLIGDIAPAMKTLHNYHSVWKQYGFLPEFYNIPSAEAGANRENYPLRPELIESVMYLYRATSDPYLLEVGEDMLRSIQYSAKTTCGYATIKNVRDHRKEDRMESFFLAETTKYLYLLFDPDNFLNNDGREGLLHETPNGICVIHAGGYIFNTEAHPIDPSALRCCHDNSDWFKDFKIEKFVGDELELKKDDDVTIGCGANQPPIPSNTENLTIEIETTVDSDETRQKMIAEIMDILKRMENETSEEEIKAAEREKEAMIEQRKQHKKDVDNVFKEAFAAERGLETIVKVMNDQDVAKLHSKLIYTDTKTIELLSYLESVVEDYLRHKNITAKDVLNETNKNFLENLTVANQEPLKHKINAYQNIAYHAFLLNVFKSLHALQKQHLQIAPENIAKSAANVLHSLKSGISESVLKTKYPEIVEIFGSAQEKYEKLLAKNNLTIAFYTYASRLHQFMPLQAKDMGKVVSLIELTKDEKKRLEKAYNEVVRGSLNLSLFDRVYDILTRTTEFNVSATDLLKSYEQDAMPGKEYVAKEEGAQDDDIILVDNAKHRNAESNTKETSSADEKTIIKSPNKEKHIEPDTGEGFVEPVDLDAEEQSTDRPSMKMKEEQVENASKQTTGANKPVLRQPEIQPSIEENTNNSLLTDFVQTLLKSTMPAKAKFEPQLLLEKIRANGIYNHQPQNFELLTCRAQPFLQRVSINGEFF</sequence>
<dbReference type="EC" id="3.2.1.-" evidence="8"/>
<dbReference type="PANTHER" id="PTHR45679:SF6">
    <property type="entry name" value="ER DEGRADATION-ENHANCING ALPHA-MANNOSIDASE-LIKE PROTEIN 2"/>
    <property type="match status" value="1"/>
</dbReference>
<dbReference type="AlphaFoldDB" id="A0A7R8Z054"/>
<evidence type="ECO:0000256" key="2">
    <source>
        <dbReference type="ARBA" id="ARBA00007658"/>
    </source>
</evidence>
<evidence type="ECO:0000256" key="5">
    <source>
        <dbReference type="ARBA" id="ARBA00054385"/>
    </source>
</evidence>
<dbReference type="GO" id="GO:0005975">
    <property type="term" value="P:carbohydrate metabolic process"/>
    <property type="evidence" value="ECO:0007669"/>
    <property type="project" value="InterPro"/>
</dbReference>
<dbReference type="GO" id="GO:0005509">
    <property type="term" value="F:calcium ion binding"/>
    <property type="evidence" value="ECO:0007669"/>
    <property type="project" value="InterPro"/>
</dbReference>
<dbReference type="GO" id="GO:0004571">
    <property type="term" value="F:mannosyl-oligosaccharide 1,2-alpha-mannosidase activity"/>
    <property type="evidence" value="ECO:0007669"/>
    <property type="project" value="InterPro"/>
</dbReference>
<organism evidence="11 12">
    <name type="scientific">Hermetia illucens</name>
    <name type="common">Black soldier fly</name>
    <dbReference type="NCBI Taxonomy" id="343691"/>
    <lineage>
        <taxon>Eukaryota</taxon>
        <taxon>Metazoa</taxon>
        <taxon>Ecdysozoa</taxon>
        <taxon>Arthropoda</taxon>
        <taxon>Hexapoda</taxon>
        <taxon>Insecta</taxon>
        <taxon>Pterygota</taxon>
        <taxon>Neoptera</taxon>
        <taxon>Endopterygota</taxon>
        <taxon>Diptera</taxon>
        <taxon>Brachycera</taxon>
        <taxon>Stratiomyomorpha</taxon>
        <taxon>Stratiomyidae</taxon>
        <taxon>Hermetiinae</taxon>
        <taxon>Hermetia</taxon>
    </lineage>
</organism>
<evidence type="ECO:0000256" key="7">
    <source>
        <dbReference type="PIRSR" id="PIRSR601382-2"/>
    </source>
</evidence>
<dbReference type="PRINTS" id="PR00747">
    <property type="entry name" value="GLYHDRLASE47"/>
</dbReference>
<feature type="active site" evidence="6">
    <location>
        <position position="272"/>
    </location>
</feature>
<feature type="binding site" evidence="7">
    <location>
        <position position="489"/>
    </location>
    <ligand>
        <name>Ca(2+)</name>
        <dbReference type="ChEBI" id="CHEBI:29108"/>
    </ligand>
</feature>
<evidence type="ECO:0000256" key="4">
    <source>
        <dbReference type="ARBA" id="ARBA00023180"/>
    </source>
</evidence>
<evidence type="ECO:0000256" key="3">
    <source>
        <dbReference type="ARBA" id="ARBA00022824"/>
    </source>
</evidence>
<evidence type="ECO:0000313" key="12">
    <source>
        <dbReference type="Proteomes" id="UP000594454"/>
    </source>
</evidence>
<comment type="cofactor">
    <cofactor evidence="7">
        <name>Ca(2+)</name>
        <dbReference type="ChEBI" id="CHEBI:29108"/>
    </cofactor>
</comment>
<feature type="region of interest" description="Disordered" evidence="10">
    <location>
        <begin position="883"/>
        <end position="974"/>
    </location>
</feature>
<dbReference type="GO" id="GO:0044322">
    <property type="term" value="C:endoplasmic reticulum quality control compartment"/>
    <property type="evidence" value="ECO:0007669"/>
    <property type="project" value="GOC"/>
</dbReference>
<dbReference type="EMBL" id="LR899013">
    <property type="protein sequence ID" value="CAD7091191.1"/>
    <property type="molecule type" value="Genomic_DNA"/>
</dbReference>
<dbReference type="InParanoid" id="A0A7R8Z054"/>
<comment type="similarity">
    <text evidence="2 8">Belongs to the glycosyl hydrolase 47 family.</text>
</comment>
<keyword evidence="9" id="KW-0175">Coiled coil</keyword>
<dbReference type="InterPro" id="IPR044674">
    <property type="entry name" value="EDEM1/2/3"/>
</dbReference>
<comment type="function">
    <text evidence="5">Involved in the endoplasmic reticulum-associated degradation (ERAD) pathway that targets misfolded glycoproteins for degradation in an N-glycan-dependent manner. May initiate ERAD by promoting the first mannose trimming step of ERAD substrates, from Man9GlcNAc2 to Man8GlcNAc2. Seems to recognize and bind to exposed hydrophobic regions in target proteins.</text>
</comment>
<keyword evidence="7" id="KW-0106">Calcium</keyword>